<sequence>MSSWEMQLVETAKEELEILQSQYPNRYAYLKSDLQSFISNLREDHAPPLASSSSSPSSVILTQESSNCKKKQKHKKRKYVKENVGDQASSSSSSSSSSTKKIHKNNTEMAQRVVTKRKSRVEMVLERAHLCLQKIRDVKASLS</sequence>
<comment type="caution">
    <text evidence="2">The sequence shown here is derived from an EMBL/GenBank/DDBJ whole genome shotgun (WGS) entry which is preliminary data.</text>
</comment>
<dbReference type="Proteomes" id="UP000467841">
    <property type="component" value="Unassembled WGS sequence"/>
</dbReference>
<name>A0A6D2L3C6_9BRAS</name>
<dbReference type="EMBL" id="CACVBM020001607">
    <property type="protein sequence ID" value="CAA7055810.1"/>
    <property type="molecule type" value="Genomic_DNA"/>
</dbReference>
<dbReference type="AlphaFoldDB" id="A0A6D2L3C6"/>
<evidence type="ECO:0000256" key="1">
    <source>
        <dbReference type="SAM" id="MobiDB-lite"/>
    </source>
</evidence>
<gene>
    <name evidence="2" type="ORF">MERR_LOCUS43046</name>
</gene>
<feature type="compositionally biased region" description="Basic residues" evidence="1">
    <location>
        <begin position="68"/>
        <end position="79"/>
    </location>
</feature>
<keyword evidence="3" id="KW-1185">Reference proteome</keyword>
<dbReference type="OrthoDB" id="1708398at2759"/>
<feature type="compositionally biased region" description="Low complexity" evidence="1">
    <location>
        <begin position="89"/>
        <end position="98"/>
    </location>
</feature>
<proteinExistence type="predicted"/>
<evidence type="ECO:0000313" key="2">
    <source>
        <dbReference type="EMBL" id="CAA7055810.1"/>
    </source>
</evidence>
<reference evidence="2" key="1">
    <citation type="submission" date="2020-01" db="EMBL/GenBank/DDBJ databases">
        <authorList>
            <person name="Mishra B."/>
        </authorList>
    </citation>
    <scope>NUCLEOTIDE SEQUENCE [LARGE SCALE GENOMIC DNA]</scope>
</reference>
<evidence type="ECO:0000313" key="3">
    <source>
        <dbReference type="Proteomes" id="UP000467841"/>
    </source>
</evidence>
<feature type="region of interest" description="Disordered" evidence="1">
    <location>
        <begin position="44"/>
        <end position="115"/>
    </location>
</feature>
<protein>
    <submittedName>
        <fullName evidence="2">Uncharacterized protein</fullName>
    </submittedName>
</protein>
<organism evidence="2 3">
    <name type="scientific">Microthlaspi erraticum</name>
    <dbReference type="NCBI Taxonomy" id="1685480"/>
    <lineage>
        <taxon>Eukaryota</taxon>
        <taxon>Viridiplantae</taxon>
        <taxon>Streptophyta</taxon>
        <taxon>Embryophyta</taxon>
        <taxon>Tracheophyta</taxon>
        <taxon>Spermatophyta</taxon>
        <taxon>Magnoliopsida</taxon>
        <taxon>eudicotyledons</taxon>
        <taxon>Gunneridae</taxon>
        <taxon>Pentapetalae</taxon>
        <taxon>rosids</taxon>
        <taxon>malvids</taxon>
        <taxon>Brassicales</taxon>
        <taxon>Brassicaceae</taxon>
        <taxon>Coluteocarpeae</taxon>
        <taxon>Microthlaspi</taxon>
    </lineage>
</organism>
<accession>A0A6D2L3C6</accession>